<keyword evidence="5" id="KW-1185">Reference proteome</keyword>
<dbReference type="EMBL" id="FNNG01000018">
    <property type="protein sequence ID" value="SDX74847.1"/>
    <property type="molecule type" value="Genomic_DNA"/>
</dbReference>
<sequence>MKIAVVSDTHGKTKEFINKVLDMGNIDLIFHLGDYVEDGLEIEKHTGIETKIVKGNGDFFYSGFTEDEVLEIKGRRIFLTHGHKYRVRFGISNLLYRGEELKADIILYGHTHISTILNESGIIIMNPGSPTMPRGFNGKKTFGLMEIGEDVIIKIVELE</sequence>
<evidence type="ECO:0000256" key="1">
    <source>
        <dbReference type="ARBA" id="ARBA00008950"/>
    </source>
</evidence>
<proteinExistence type="inferred from homology"/>
<gene>
    <name evidence="4" type="ORF">SAMN05660923_02856</name>
</gene>
<dbReference type="GO" id="GO:0046872">
    <property type="term" value="F:metal ion binding"/>
    <property type="evidence" value="ECO:0007669"/>
    <property type="project" value="UniProtKB-KW"/>
</dbReference>
<dbReference type="AlphaFoldDB" id="A0A1H3E8A1"/>
<dbReference type="InterPro" id="IPR029052">
    <property type="entry name" value="Metallo-depent_PP-like"/>
</dbReference>
<evidence type="ECO:0000313" key="5">
    <source>
        <dbReference type="Proteomes" id="UP000198828"/>
    </source>
</evidence>
<evidence type="ECO:0000256" key="2">
    <source>
        <dbReference type="RuleBase" id="RU362039"/>
    </source>
</evidence>
<evidence type="ECO:0000259" key="3">
    <source>
        <dbReference type="Pfam" id="PF12850"/>
    </source>
</evidence>
<dbReference type="GO" id="GO:0016787">
    <property type="term" value="F:hydrolase activity"/>
    <property type="evidence" value="ECO:0007669"/>
    <property type="project" value="UniProtKB-UniRule"/>
</dbReference>
<accession>A0A1H3E8A1</accession>
<organism evidence="4 5">
    <name type="scientific">Tepidimicrobium xylanilyticum</name>
    <dbReference type="NCBI Taxonomy" id="1123352"/>
    <lineage>
        <taxon>Bacteria</taxon>
        <taxon>Bacillati</taxon>
        <taxon>Bacillota</taxon>
        <taxon>Tissierellia</taxon>
        <taxon>Tissierellales</taxon>
        <taxon>Tepidimicrobiaceae</taxon>
        <taxon>Tepidimicrobium</taxon>
    </lineage>
</organism>
<dbReference type="InterPro" id="IPR041802">
    <property type="entry name" value="MPP_YfcE"/>
</dbReference>
<feature type="domain" description="Calcineurin-like phosphoesterase" evidence="3">
    <location>
        <begin position="1"/>
        <end position="148"/>
    </location>
</feature>
<dbReference type="PANTHER" id="PTHR11124">
    <property type="entry name" value="VACUOLAR SORTING PROTEIN VPS29"/>
    <property type="match status" value="1"/>
</dbReference>
<protein>
    <recommendedName>
        <fullName evidence="2">Phosphoesterase</fullName>
        <ecNumber evidence="2">3.1.4.-</ecNumber>
    </recommendedName>
</protein>
<dbReference type="InterPro" id="IPR024654">
    <property type="entry name" value="Calcineurin-like_PHP_lpxH"/>
</dbReference>
<reference evidence="4 5" key="1">
    <citation type="submission" date="2016-10" db="EMBL/GenBank/DDBJ databases">
        <authorList>
            <person name="de Groot N.N."/>
        </authorList>
    </citation>
    <scope>NUCLEOTIDE SEQUENCE [LARGE SCALE GENOMIC DNA]</scope>
    <source>
        <strain evidence="4 5">DSM 23310</strain>
    </source>
</reference>
<comment type="similarity">
    <text evidence="1 2">Belongs to the metallophosphoesterase superfamily. YfcE family.</text>
</comment>
<dbReference type="EC" id="3.1.4.-" evidence="2"/>
<dbReference type="Gene3D" id="3.60.21.10">
    <property type="match status" value="1"/>
</dbReference>
<dbReference type="Pfam" id="PF12850">
    <property type="entry name" value="Metallophos_2"/>
    <property type="match status" value="1"/>
</dbReference>
<dbReference type="RefSeq" id="WP_093754825.1">
    <property type="nucleotide sequence ID" value="NZ_BSYN01000001.1"/>
</dbReference>
<dbReference type="OrthoDB" id="9800565at2"/>
<keyword evidence="2" id="KW-0479">Metal-binding</keyword>
<dbReference type="Proteomes" id="UP000198828">
    <property type="component" value="Unassembled WGS sequence"/>
</dbReference>
<evidence type="ECO:0000313" key="4">
    <source>
        <dbReference type="EMBL" id="SDX74847.1"/>
    </source>
</evidence>
<dbReference type="SUPFAM" id="SSF56300">
    <property type="entry name" value="Metallo-dependent phosphatases"/>
    <property type="match status" value="1"/>
</dbReference>
<name>A0A1H3E8A1_9FIRM</name>
<dbReference type="InterPro" id="IPR000979">
    <property type="entry name" value="Phosphodiesterase_MJ0936/Vps29"/>
</dbReference>
<dbReference type="NCBIfam" id="TIGR00040">
    <property type="entry name" value="yfcE"/>
    <property type="match status" value="1"/>
</dbReference>
<comment type="cofactor">
    <cofactor evidence="2">
        <name>a divalent metal cation</name>
        <dbReference type="ChEBI" id="CHEBI:60240"/>
    </cofactor>
</comment>
<dbReference type="CDD" id="cd00841">
    <property type="entry name" value="MPP_YfcE"/>
    <property type="match status" value="1"/>
</dbReference>